<keyword evidence="9" id="KW-0282">Flagellum</keyword>
<keyword evidence="8" id="KW-0732">Signal</keyword>
<feature type="chain" id="PRO_5019200145" evidence="8">
    <location>
        <begin position="27"/>
        <end position="219"/>
    </location>
</feature>
<evidence type="ECO:0000256" key="2">
    <source>
        <dbReference type="ARBA" id="ARBA00022475"/>
    </source>
</evidence>
<keyword evidence="3 7" id="KW-0812">Transmembrane</keyword>
<dbReference type="AlphaFoldDB" id="A0A417YK88"/>
<evidence type="ECO:0000256" key="4">
    <source>
        <dbReference type="ARBA" id="ARBA00022989"/>
    </source>
</evidence>
<feature type="signal peptide" evidence="8">
    <location>
        <begin position="1"/>
        <end position="26"/>
    </location>
</feature>
<evidence type="ECO:0000256" key="8">
    <source>
        <dbReference type="SAM" id="SignalP"/>
    </source>
</evidence>
<comment type="caution">
    <text evidence="9">The sequence shown here is derived from an EMBL/GenBank/DDBJ whole genome shotgun (WGS) entry which is preliminary data.</text>
</comment>
<name>A0A417YK88_9BACI</name>
<feature type="transmembrane region" description="Helical" evidence="7">
    <location>
        <begin position="74"/>
        <end position="92"/>
    </location>
</feature>
<feature type="region of interest" description="Disordered" evidence="6">
    <location>
        <begin position="199"/>
        <end position="219"/>
    </location>
</feature>
<evidence type="ECO:0000256" key="7">
    <source>
        <dbReference type="SAM" id="Phobius"/>
    </source>
</evidence>
<evidence type="ECO:0000256" key="5">
    <source>
        <dbReference type="ARBA" id="ARBA00023136"/>
    </source>
</evidence>
<keyword evidence="4 7" id="KW-1133">Transmembrane helix</keyword>
<keyword evidence="10" id="KW-1185">Reference proteome</keyword>
<evidence type="ECO:0000313" key="9">
    <source>
        <dbReference type="EMBL" id="RHW33630.1"/>
    </source>
</evidence>
<sequence length="219" mass="24964">MKKKILYSFCLSTILILSFFSFQTDAAPNSVLECLGEEADCEDDEIPKNELEENENDSDLLTDNNKSSSMAFELVRMFFALLLVLGLIYVLLKFLNKRNKLFNQVKALENLGGISVGQNRSIQIIRIGKRLYLVGVGENVELLQEITDDEVKQDIVRNNQDTQDSFPISSLLSPFVSSKKDQTNQSSSSEFKKLFSNELNNLKQSRKNMINKHKEDTHE</sequence>
<organism evidence="9 10">
    <name type="scientific">Oceanobacillus profundus</name>
    <dbReference type="NCBI Taxonomy" id="372463"/>
    <lineage>
        <taxon>Bacteria</taxon>
        <taxon>Bacillati</taxon>
        <taxon>Bacillota</taxon>
        <taxon>Bacilli</taxon>
        <taxon>Bacillales</taxon>
        <taxon>Bacillaceae</taxon>
        <taxon>Oceanobacillus</taxon>
    </lineage>
</organism>
<keyword evidence="2" id="KW-1003">Cell membrane</keyword>
<keyword evidence="5 7" id="KW-0472">Membrane</keyword>
<gene>
    <name evidence="9" type="ORF">D1B32_06205</name>
</gene>
<dbReference type="Proteomes" id="UP000285456">
    <property type="component" value="Unassembled WGS sequence"/>
</dbReference>
<evidence type="ECO:0000256" key="6">
    <source>
        <dbReference type="SAM" id="MobiDB-lite"/>
    </source>
</evidence>
<protein>
    <submittedName>
        <fullName evidence="9">Flagellar protein</fullName>
    </submittedName>
</protein>
<keyword evidence="9" id="KW-0966">Cell projection</keyword>
<dbReference type="GO" id="GO:0016020">
    <property type="term" value="C:membrane"/>
    <property type="evidence" value="ECO:0007669"/>
    <property type="project" value="InterPro"/>
</dbReference>
<comment type="subcellular location">
    <subcellularLocation>
        <location evidence="1">Cell membrane</location>
    </subcellularLocation>
</comment>
<evidence type="ECO:0000313" key="10">
    <source>
        <dbReference type="Proteomes" id="UP000285456"/>
    </source>
</evidence>
<dbReference type="InterPro" id="IPR022781">
    <property type="entry name" value="Flagellar_biosynth_FliO"/>
</dbReference>
<evidence type="ECO:0000256" key="1">
    <source>
        <dbReference type="ARBA" id="ARBA00004236"/>
    </source>
</evidence>
<accession>A0A417YK88</accession>
<dbReference type="GO" id="GO:0044781">
    <property type="term" value="P:bacterial-type flagellum organization"/>
    <property type="evidence" value="ECO:0007669"/>
    <property type="project" value="InterPro"/>
</dbReference>
<dbReference type="OrthoDB" id="2376965at2"/>
<dbReference type="Pfam" id="PF04347">
    <property type="entry name" value="FliO"/>
    <property type="match status" value="1"/>
</dbReference>
<keyword evidence="9" id="KW-0969">Cilium</keyword>
<dbReference type="EMBL" id="QWEH01000003">
    <property type="protein sequence ID" value="RHW33630.1"/>
    <property type="molecule type" value="Genomic_DNA"/>
</dbReference>
<proteinExistence type="predicted"/>
<evidence type="ECO:0000256" key="3">
    <source>
        <dbReference type="ARBA" id="ARBA00022692"/>
    </source>
</evidence>
<dbReference type="RefSeq" id="WP_118888921.1">
    <property type="nucleotide sequence ID" value="NZ_QWEH01000003.1"/>
</dbReference>
<reference evidence="9 10" key="1">
    <citation type="journal article" date="2007" name="Int. J. Syst. Evol. Microbiol.">
        <title>Oceanobacillus profundus sp. nov., isolated from a deep-sea sediment core.</title>
        <authorList>
            <person name="Kim Y.G."/>
            <person name="Choi D.H."/>
            <person name="Hyun S."/>
            <person name="Cho B.C."/>
        </authorList>
    </citation>
    <scope>NUCLEOTIDE SEQUENCE [LARGE SCALE GENOMIC DNA]</scope>
    <source>
        <strain evidence="9 10">DSM 18246</strain>
    </source>
</reference>